<dbReference type="AlphaFoldDB" id="B8GSK5"/>
<reference evidence="4 5" key="1">
    <citation type="journal article" date="2011" name="Stand. Genomic Sci.">
        <title>Complete genome sequence of 'Thioalkalivibrio sulfidophilus' HL-EbGr7.</title>
        <authorList>
            <person name="Muyzer G."/>
            <person name="Sorokin D.Y."/>
            <person name="Mavromatis K."/>
            <person name="Lapidus A."/>
            <person name="Clum A."/>
            <person name="Ivanova N."/>
            <person name="Pati A."/>
            <person name="d'Haeseleer P."/>
            <person name="Woyke T."/>
            <person name="Kyrpides N.C."/>
        </authorList>
    </citation>
    <scope>NUCLEOTIDE SEQUENCE [LARGE SCALE GENOMIC DNA]</scope>
    <source>
        <strain evidence="4 5">HL-EbGR7</strain>
    </source>
</reference>
<dbReference type="eggNOG" id="COG0470">
    <property type="taxonomic scope" value="Bacteria"/>
</dbReference>
<evidence type="ECO:0000256" key="1">
    <source>
        <dbReference type="ARBA" id="ARBA00012417"/>
    </source>
</evidence>
<dbReference type="Pfam" id="PF13177">
    <property type="entry name" value="DNA_pol3_delta2"/>
    <property type="match status" value="1"/>
</dbReference>
<evidence type="ECO:0000256" key="3">
    <source>
        <dbReference type="ARBA" id="ARBA00049244"/>
    </source>
</evidence>
<dbReference type="PANTHER" id="PTHR11669:SF8">
    <property type="entry name" value="DNA POLYMERASE III SUBUNIT DELTA"/>
    <property type="match status" value="1"/>
</dbReference>
<dbReference type="Gene3D" id="3.40.50.300">
    <property type="entry name" value="P-loop containing nucleotide triphosphate hydrolases"/>
    <property type="match status" value="1"/>
</dbReference>
<name>B8GSK5_THISH</name>
<comment type="catalytic activity">
    <reaction evidence="3">
        <text>DNA(n) + a 2'-deoxyribonucleoside 5'-triphosphate = DNA(n+1) + diphosphate</text>
        <dbReference type="Rhea" id="RHEA:22508"/>
        <dbReference type="Rhea" id="RHEA-COMP:17339"/>
        <dbReference type="Rhea" id="RHEA-COMP:17340"/>
        <dbReference type="ChEBI" id="CHEBI:33019"/>
        <dbReference type="ChEBI" id="CHEBI:61560"/>
        <dbReference type="ChEBI" id="CHEBI:173112"/>
        <dbReference type="EC" id="2.7.7.7"/>
    </reaction>
</comment>
<protein>
    <recommendedName>
        <fullName evidence="1">DNA-directed DNA polymerase</fullName>
        <ecNumber evidence="1">2.7.7.7</ecNumber>
    </recommendedName>
</protein>
<dbReference type="NCBIfam" id="TIGR00678">
    <property type="entry name" value="holB"/>
    <property type="match status" value="1"/>
</dbReference>
<evidence type="ECO:0000313" key="5">
    <source>
        <dbReference type="Proteomes" id="UP000002383"/>
    </source>
</evidence>
<dbReference type="EMBL" id="CP001339">
    <property type="protein sequence ID" value="ACL72909.1"/>
    <property type="molecule type" value="Genomic_DNA"/>
</dbReference>
<dbReference type="STRING" id="396588.Tgr7_1828"/>
<dbReference type="NCBIfam" id="NF004310">
    <property type="entry name" value="PRK05707.1"/>
    <property type="match status" value="1"/>
</dbReference>
<dbReference type="RefSeq" id="WP_012638391.1">
    <property type="nucleotide sequence ID" value="NC_011901.1"/>
</dbReference>
<dbReference type="GO" id="GO:0009360">
    <property type="term" value="C:DNA polymerase III complex"/>
    <property type="evidence" value="ECO:0007669"/>
    <property type="project" value="TreeGrafter"/>
</dbReference>
<dbReference type="SUPFAM" id="SSF52540">
    <property type="entry name" value="P-loop containing nucleoside triphosphate hydrolases"/>
    <property type="match status" value="1"/>
</dbReference>
<keyword evidence="4" id="KW-0808">Transferase</keyword>
<dbReference type="HOGENOM" id="CLU_006229_4_3_6"/>
<proteinExistence type="predicted"/>
<dbReference type="InterPro" id="IPR027417">
    <property type="entry name" value="P-loop_NTPase"/>
</dbReference>
<evidence type="ECO:0000313" key="4">
    <source>
        <dbReference type="EMBL" id="ACL72909.1"/>
    </source>
</evidence>
<dbReference type="PANTHER" id="PTHR11669">
    <property type="entry name" value="REPLICATION FACTOR C / DNA POLYMERASE III GAMMA-TAU SUBUNIT"/>
    <property type="match status" value="1"/>
</dbReference>
<sequence length="321" mass="34980">MSAPYPWLEDAYRQLLGRLAGGRLPHALLLTGPVGIGKRALAESLALAALCTAPGVEGAPCGHCDSCRLYRADTHPDLTRVTIPEDKTQIVVDQIRELSETMGLSRSMGAHRVALLWPAEAMNPNAANSLLKTLEEPPERTLMILVSAEPSRLPATIRSRCQTLAVPLPPDEITRAWLAGQGVQAGQVDALLCLARGAPLVARDLAEEGALEQWHALLGDLSQLTRGKTGTVALAERWKAQDTERLIRWVQIALWESARIAFTGRAAAGREDLQPLAKTLDLGRIFQLQDRLTEWRRLARTTVNPQMLLEEVFAGLAPGRA</sequence>
<dbReference type="GO" id="GO:0008408">
    <property type="term" value="F:3'-5' exonuclease activity"/>
    <property type="evidence" value="ECO:0007669"/>
    <property type="project" value="InterPro"/>
</dbReference>
<evidence type="ECO:0000256" key="2">
    <source>
        <dbReference type="ARBA" id="ARBA00022932"/>
    </source>
</evidence>
<dbReference type="EC" id="2.7.7.7" evidence="1"/>
<keyword evidence="4" id="KW-0548">Nucleotidyltransferase</keyword>
<dbReference type="GO" id="GO:0003887">
    <property type="term" value="F:DNA-directed DNA polymerase activity"/>
    <property type="evidence" value="ECO:0007669"/>
    <property type="project" value="UniProtKB-KW"/>
</dbReference>
<dbReference type="KEGG" id="tgr:Tgr7_1828"/>
<keyword evidence="2 4" id="KW-0239">DNA-directed DNA polymerase</keyword>
<accession>B8GSK5</accession>
<dbReference type="OrthoDB" id="9811073at2"/>
<dbReference type="InterPro" id="IPR004622">
    <property type="entry name" value="DNA_pol_HolB"/>
</dbReference>
<dbReference type="GO" id="GO:0006261">
    <property type="term" value="P:DNA-templated DNA replication"/>
    <property type="evidence" value="ECO:0007669"/>
    <property type="project" value="TreeGrafter"/>
</dbReference>
<organism evidence="4 5">
    <name type="scientific">Thioalkalivibrio sulfidiphilus (strain HL-EbGR7)</name>
    <dbReference type="NCBI Taxonomy" id="396588"/>
    <lineage>
        <taxon>Bacteria</taxon>
        <taxon>Pseudomonadati</taxon>
        <taxon>Pseudomonadota</taxon>
        <taxon>Gammaproteobacteria</taxon>
        <taxon>Chromatiales</taxon>
        <taxon>Ectothiorhodospiraceae</taxon>
        <taxon>Thioalkalivibrio</taxon>
    </lineage>
</organism>
<dbReference type="Proteomes" id="UP000002383">
    <property type="component" value="Chromosome"/>
</dbReference>
<gene>
    <name evidence="4" type="ordered locus">Tgr7_1828</name>
</gene>
<keyword evidence="5" id="KW-1185">Reference proteome</keyword>
<dbReference type="InterPro" id="IPR050238">
    <property type="entry name" value="DNA_Rep/Repair_Clamp_Loader"/>
</dbReference>